<dbReference type="EMBL" id="BART01041948">
    <property type="protein sequence ID" value="GAH30027.1"/>
    <property type="molecule type" value="Genomic_DNA"/>
</dbReference>
<organism evidence="1">
    <name type="scientific">marine sediment metagenome</name>
    <dbReference type="NCBI Taxonomy" id="412755"/>
    <lineage>
        <taxon>unclassified sequences</taxon>
        <taxon>metagenomes</taxon>
        <taxon>ecological metagenomes</taxon>
    </lineage>
</organism>
<name>X1EBQ9_9ZZZZ</name>
<evidence type="ECO:0000313" key="1">
    <source>
        <dbReference type="EMBL" id="GAH30027.1"/>
    </source>
</evidence>
<proteinExistence type="predicted"/>
<accession>X1EBQ9</accession>
<dbReference type="Gene3D" id="3.40.91.50">
    <property type="match status" value="1"/>
</dbReference>
<protein>
    <submittedName>
        <fullName evidence="1">Uncharacterized protein</fullName>
    </submittedName>
</protein>
<comment type="caution">
    <text evidence="1">The sequence shown here is derived from an EMBL/GenBank/DDBJ whole genome shotgun (WGS) entry which is preliminary data.</text>
</comment>
<feature type="non-terminal residue" evidence="1">
    <location>
        <position position="48"/>
    </location>
</feature>
<feature type="non-terminal residue" evidence="1">
    <location>
        <position position="1"/>
    </location>
</feature>
<sequence>TVMEVWPITRHLEEFGKNVNNSMCYFVAPSIFKDSIRQIAYVKNTENL</sequence>
<reference evidence="1" key="1">
    <citation type="journal article" date="2014" name="Front. Microbiol.">
        <title>High frequency of phylogenetically diverse reductive dehalogenase-homologous genes in deep subseafloor sedimentary metagenomes.</title>
        <authorList>
            <person name="Kawai M."/>
            <person name="Futagami T."/>
            <person name="Toyoda A."/>
            <person name="Takaki Y."/>
            <person name="Nishi S."/>
            <person name="Hori S."/>
            <person name="Arai W."/>
            <person name="Tsubouchi T."/>
            <person name="Morono Y."/>
            <person name="Uchiyama I."/>
            <person name="Ito T."/>
            <person name="Fujiyama A."/>
            <person name="Inagaki F."/>
            <person name="Takami H."/>
        </authorList>
    </citation>
    <scope>NUCLEOTIDE SEQUENCE</scope>
    <source>
        <strain evidence="1">Expedition CK06-06</strain>
    </source>
</reference>
<dbReference type="AlphaFoldDB" id="X1EBQ9"/>
<gene>
    <name evidence="1" type="ORF">S01H4_67080</name>
</gene>